<evidence type="ECO:0000256" key="5">
    <source>
        <dbReference type="SAM" id="Phobius"/>
    </source>
</evidence>
<dbReference type="RefSeq" id="WP_091566504.1">
    <property type="nucleotide sequence ID" value="NZ_FMZA01000003.1"/>
</dbReference>
<organism evidence="6 7">
    <name type="scientific">Melghirimyces thermohalophilus</name>
    <dbReference type="NCBI Taxonomy" id="1236220"/>
    <lineage>
        <taxon>Bacteria</taxon>
        <taxon>Bacillati</taxon>
        <taxon>Bacillota</taxon>
        <taxon>Bacilli</taxon>
        <taxon>Bacillales</taxon>
        <taxon>Thermoactinomycetaceae</taxon>
        <taxon>Melghirimyces</taxon>
    </lineage>
</organism>
<evidence type="ECO:0000256" key="3">
    <source>
        <dbReference type="ARBA" id="ARBA00022989"/>
    </source>
</evidence>
<dbReference type="Gene3D" id="1.20.120.1630">
    <property type="match status" value="1"/>
</dbReference>
<gene>
    <name evidence="6" type="ORF">SAMN04488112_10397</name>
</gene>
<feature type="transmembrane region" description="Helical" evidence="5">
    <location>
        <begin position="61"/>
        <end position="78"/>
    </location>
</feature>
<dbReference type="Pfam" id="PF04140">
    <property type="entry name" value="ICMT"/>
    <property type="match status" value="1"/>
</dbReference>
<proteinExistence type="predicted"/>
<dbReference type="OrthoDB" id="5471300at2"/>
<protein>
    <submittedName>
        <fullName evidence="6">Protein-S-isoprenylcysteine O-methyltransferase Ste14</fullName>
    </submittedName>
</protein>
<dbReference type="AlphaFoldDB" id="A0A1G6IZX8"/>
<name>A0A1G6IZX8_9BACL</name>
<evidence type="ECO:0000313" key="6">
    <source>
        <dbReference type="EMBL" id="SDC11346.1"/>
    </source>
</evidence>
<dbReference type="Proteomes" id="UP000199387">
    <property type="component" value="Unassembled WGS sequence"/>
</dbReference>
<dbReference type="PANTHER" id="PTHR43847">
    <property type="entry name" value="BLL3993 PROTEIN"/>
    <property type="match status" value="1"/>
</dbReference>
<evidence type="ECO:0000313" key="7">
    <source>
        <dbReference type="Proteomes" id="UP000199387"/>
    </source>
</evidence>
<keyword evidence="6" id="KW-0808">Transferase</keyword>
<dbReference type="GO" id="GO:0032259">
    <property type="term" value="P:methylation"/>
    <property type="evidence" value="ECO:0007669"/>
    <property type="project" value="UniProtKB-KW"/>
</dbReference>
<dbReference type="GO" id="GO:0016020">
    <property type="term" value="C:membrane"/>
    <property type="evidence" value="ECO:0007669"/>
    <property type="project" value="UniProtKB-SubCell"/>
</dbReference>
<evidence type="ECO:0000256" key="1">
    <source>
        <dbReference type="ARBA" id="ARBA00004141"/>
    </source>
</evidence>
<keyword evidence="3 5" id="KW-1133">Transmembrane helix</keyword>
<dbReference type="InterPro" id="IPR052527">
    <property type="entry name" value="Metal_cation-efflux_comp"/>
</dbReference>
<reference evidence="6 7" key="1">
    <citation type="submission" date="2016-10" db="EMBL/GenBank/DDBJ databases">
        <authorList>
            <person name="de Groot N.N."/>
        </authorList>
    </citation>
    <scope>NUCLEOTIDE SEQUENCE [LARGE SCALE GENOMIC DNA]</scope>
    <source>
        <strain evidence="6 7">DSM 45514</strain>
    </source>
</reference>
<keyword evidence="2 5" id="KW-0812">Transmembrane</keyword>
<dbReference type="EMBL" id="FMZA01000003">
    <property type="protein sequence ID" value="SDC11346.1"/>
    <property type="molecule type" value="Genomic_DNA"/>
</dbReference>
<feature type="transmembrane region" description="Helical" evidence="5">
    <location>
        <begin position="33"/>
        <end position="55"/>
    </location>
</feature>
<keyword evidence="7" id="KW-1185">Reference proteome</keyword>
<dbReference type="InterPro" id="IPR007269">
    <property type="entry name" value="ICMT_MeTrfase"/>
</dbReference>
<dbReference type="PROSITE" id="PS50244">
    <property type="entry name" value="S5A_REDUCTASE"/>
    <property type="match status" value="1"/>
</dbReference>
<keyword evidence="4 5" id="KW-0472">Membrane</keyword>
<sequence>MIGLAYSPVILYIFLESVREQPRGERRKDRISTLLLGAALCLMVACPTLVFLSNGFPSQHLFFYLGIFIGIAGVWLRWKAMRTLGRFFSRNIGIQQEHRVIDTGFYRFIRHPGYLGTLITFFGFALSTCWWPVVLINGCCFLIAYSYRMHVEEKMLIAFFGSAYRNYQSRTWRLIPLIY</sequence>
<feature type="transmembrane region" description="Helical" evidence="5">
    <location>
        <begin position="114"/>
        <end position="147"/>
    </location>
</feature>
<dbReference type="GO" id="GO:0004671">
    <property type="term" value="F:protein C-terminal S-isoprenylcysteine carboxyl O-methyltransferase activity"/>
    <property type="evidence" value="ECO:0007669"/>
    <property type="project" value="InterPro"/>
</dbReference>
<dbReference type="STRING" id="1236220.SAMN04488112_10397"/>
<comment type="subcellular location">
    <subcellularLocation>
        <location evidence="1">Membrane</location>
        <topology evidence="1">Multi-pass membrane protein</topology>
    </subcellularLocation>
</comment>
<evidence type="ECO:0000256" key="4">
    <source>
        <dbReference type="ARBA" id="ARBA00023136"/>
    </source>
</evidence>
<dbReference type="PANTHER" id="PTHR43847:SF1">
    <property type="entry name" value="BLL3993 PROTEIN"/>
    <property type="match status" value="1"/>
</dbReference>
<keyword evidence="6" id="KW-0489">Methyltransferase</keyword>
<evidence type="ECO:0000256" key="2">
    <source>
        <dbReference type="ARBA" id="ARBA00022692"/>
    </source>
</evidence>
<accession>A0A1G6IZX8</accession>